<gene>
    <name evidence="1" type="ORF">GCM10007392_29440</name>
</gene>
<sequence>MNQRERMIAWFSDQMDHHRIHFADTHQMYDFDAPDNRAAERLLCEGDRHFRLLFNRPVSPLELNEAFYSACYYRNKVDRIARERPWWHRFLRWISSP</sequence>
<dbReference type="Proteomes" id="UP000626148">
    <property type="component" value="Unassembled WGS sequence"/>
</dbReference>
<keyword evidence="2" id="KW-1185">Reference proteome</keyword>
<evidence type="ECO:0000313" key="1">
    <source>
        <dbReference type="EMBL" id="GGX59601.1"/>
    </source>
</evidence>
<dbReference type="EMBL" id="BMXR01000007">
    <property type="protein sequence ID" value="GGX59601.1"/>
    <property type="molecule type" value="Genomic_DNA"/>
</dbReference>
<name>A0A918KDM1_9GAMM</name>
<accession>A0A918KDM1</accession>
<organism evidence="1 2">
    <name type="scientific">Saccharospirillum salsuginis</name>
    <dbReference type="NCBI Taxonomy" id="418750"/>
    <lineage>
        <taxon>Bacteria</taxon>
        <taxon>Pseudomonadati</taxon>
        <taxon>Pseudomonadota</taxon>
        <taxon>Gammaproteobacteria</taxon>
        <taxon>Oceanospirillales</taxon>
        <taxon>Saccharospirillaceae</taxon>
        <taxon>Saccharospirillum</taxon>
    </lineage>
</organism>
<proteinExistence type="predicted"/>
<evidence type="ECO:0000313" key="2">
    <source>
        <dbReference type="Proteomes" id="UP000626148"/>
    </source>
</evidence>
<dbReference type="RefSeq" id="WP_189610001.1">
    <property type="nucleotide sequence ID" value="NZ_BMXR01000007.1"/>
</dbReference>
<reference evidence="1" key="2">
    <citation type="submission" date="2020-09" db="EMBL/GenBank/DDBJ databases">
        <authorList>
            <person name="Sun Q."/>
            <person name="Kim S."/>
        </authorList>
    </citation>
    <scope>NUCLEOTIDE SEQUENCE</scope>
    <source>
        <strain evidence="1">KCTC 22169</strain>
    </source>
</reference>
<reference evidence="1" key="1">
    <citation type="journal article" date="2014" name="Int. J. Syst. Evol. Microbiol.">
        <title>Complete genome sequence of Corynebacterium casei LMG S-19264T (=DSM 44701T), isolated from a smear-ripened cheese.</title>
        <authorList>
            <consortium name="US DOE Joint Genome Institute (JGI-PGF)"/>
            <person name="Walter F."/>
            <person name="Albersmeier A."/>
            <person name="Kalinowski J."/>
            <person name="Ruckert C."/>
        </authorList>
    </citation>
    <scope>NUCLEOTIDE SEQUENCE</scope>
    <source>
        <strain evidence="1">KCTC 22169</strain>
    </source>
</reference>
<dbReference type="AlphaFoldDB" id="A0A918KDM1"/>
<comment type="caution">
    <text evidence="1">The sequence shown here is derived from an EMBL/GenBank/DDBJ whole genome shotgun (WGS) entry which is preliminary data.</text>
</comment>
<protein>
    <submittedName>
        <fullName evidence="1">Uncharacterized protein</fullName>
    </submittedName>
</protein>